<comment type="similarity">
    <text evidence="1">Belongs to the hemerythrin family.</text>
</comment>
<dbReference type="InterPro" id="IPR035938">
    <property type="entry name" value="Hemerythrin-like_sf"/>
</dbReference>
<dbReference type="RefSeq" id="WP_008677371.1">
    <property type="nucleotide sequence ID" value="NZ_BAAACM010000003.1"/>
</dbReference>
<dbReference type="PROSITE" id="PS00550">
    <property type="entry name" value="HEMERYTHRINS"/>
    <property type="match status" value="1"/>
</dbReference>
<keyword evidence="6" id="KW-1185">Reference proteome</keyword>
<feature type="domain" description="Hemerythrin-like" evidence="4">
    <location>
        <begin position="12"/>
        <end position="130"/>
    </location>
</feature>
<proteinExistence type="inferred from homology"/>
<dbReference type="GO" id="GO:0046872">
    <property type="term" value="F:metal ion binding"/>
    <property type="evidence" value="ECO:0007669"/>
    <property type="project" value="UniProtKB-KW"/>
</dbReference>
<name>A0A9X4B0F6_9CLOT</name>
<dbReference type="InterPro" id="IPR016131">
    <property type="entry name" value="Haemerythrin_Fe_BS"/>
</dbReference>
<gene>
    <name evidence="5" type="ORF">NE398_05740</name>
</gene>
<dbReference type="EMBL" id="JAMRYU010000005">
    <property type="protein sequence ID" value="MDC4239662.1"/>
    <property type="molecule type" value="Genomic_DNA"/>
</dbReference>
<dbReference type="Pfam" id="PF01814">
    <property type="entry name" value="Hemerythrin"/>
    <property type="match status" value="1"/>
</dbReference>
<dbReference type="InterPro" id="IPR012827">
    <property type="entry name" value="Hemerythrin_metal-bd"/>
</dbReference>
<dbReference type="Proteomes" id="UP001141183">
    <property type="component" value="Unassembled WGS sequence"/>
</dbReference>
<dbReference type="SUPFAM" id="SSF47188">
    <property type="entry name" value="Hemerythrin-like"/>
    <property type="match status" value="1"/>
</dbReference>
<dbReference type="PANTHER" id="PTHR37164:SF1">
    <property type="entry name" value="BACTERIOHEMERYTHRIN"/>
    <property type="match status" value="1"/>
</dbReference>
<evidence type="ECO:0000259" key="4">
    <source>
        <dbReference type="Pfam" id="PF01814"/>
    </source>
</evidence>
<dbReference type="GeneID" id="93042528"/>
<evidence type="ECO:0000313" key="5">
    <source>
        <dbReference type="EMBL" id="MDC4239662.1"/>
    </source>
</evidence>
<keyword evidence="2" id="KW-0479">Metal-binding</keyword>
<organism evidence="5 6">
    <name type="scientific">Clostridium tertium</name>
    <dbReference type="NCBI Taxonomy" id="1559"/>
    <lineage>
        <taxon>Bacteria</taxon>
        <taxon>Bacillati</taxon>
        <taxon>Bacillota</taxon>
        <taxon>Clostridia</taxon>
        <taxon>Eubacteriales</taxon>
        <taxon>Clostridiaceae</taxon>
        <taxon>Clostridium</taxon>
    </lineage>
</organism>
<dbReference type="NCBIfam" id="TIGR02481">
    <property type="entry name" value="hemeryth_dom"/>
    <property type="match status" value="1"/>
</dbReference>
<accession>A0A9X4B0F6</accession>
<dbReference type="AlphaFoldDB" id="A0A9X4B0F6"/>
<comment type="caution">
    <text evidence="5">The sequence shown here is derived from an EMBL/GenBank/DDBJ whole genome shotgun (WGS) entry which is preliminary data.</text>
</comment>
<dbReference type="InterPro" id="IPR050669">
    <property type="entry name" value="Hemerythrin"/>
</dbReference>
<dbReference type="CDD" id="cd12107">
    <property type="entry name" value="Hemerythrin"/>
    <property type="match status" value="1"/>
</dbReference>
<evidence type="ECO:0000256" key="2">
    <source>
        <dbReference type="ARBA" id="ARBA00022723"/>
    </source>
</evidence>
<dbReference type="Gene3D" id="1.20.120.50">
    <property type="entry name" value="Hemerythrin-like"/>
    <property type="match status" value="1"/>
</dbReference>
<sequence length="133" mass="16061">MGSWSENFSVNIEVIDNQHKELFDILDSCYELLLKNHDDDKYDKIIAILEQLKDYTIYHFKTEEEFMRKNGYSKFLSHKFAHDSFIDQINCFDIYSIDIDQKQYINNILDVVSNWIKMHILETDKNIHKYLNL</sequence>
<evidence type="ECO:0000256" key="3">
    <source>
        <dbReference type="ARBA" id="ARBA00023004"/>
    </source>
</evidence>
<evidence type="ECO:0000256" key="1">
    <source>
        <dbReference type="ARBA" id="ARBA00010587"/>
    </source>
</evidence>
<protein>
    <submittedName>
        <fullName evidence="5">Bacteriohemerythrin</fullName>
    </submittedName>
</protein>
<dbReference type="NCBIfam" id="NF033749">
    <property type="entry name" value="bact_hemeryth"/>
    <property type="match status" value="1"/>
</dbReference>
<dbReference type="PANTHER" id="PTHR37164">
    <property type="entry name" value="BACTERIOHEMERYTHRIN"/>
    <property type="match status" value="1"/>
</dbReference>
<reference evidence="5" key="1">
    <citation type="submission" date="2022-05" db="EMBL/GenBank/DDBJ databases">
        <title>Draft genome sequence of Clostridium tertium strain CP3 isolated from Peru.</title>
        <authorList>
            <person name="Hurtado R."/>
            <person name="Lima L."/>
            <person name="Sousa T."/>
            <person name="Jaiswal A.K."/>
            <person name="Tiwari S."/>
            <person name="Maturrano L."/>
            <person name="Brenig B."/>
            <person name="Azevedo V."/>
        </authorList>
    </citation>
    <scope>NUCLEOTIDE SEQUENCE</scope>
    <source>
        <strain evidence="5">CP3</strain>
    </source>
</reference>
<keyword evidence="3" id="KW-0408">Iron</keyword>
<evidence type="ECO:0000313" key="6">
    <source>
        <dbReference type="Proteomes" id="UP001141183"/>
    </source>
</evidence>
<dbReference type="InterPro" id="IPR012312">
    <property type="entry name" value="Hemerythrin-like"/>
</dbReference>